<reference evidence="3 4" key="1">
    <citation type="submission" date="2019-07" db="EMBL/GenBank/DDBJ databases">
        <title>Diversity of Bacteria from Kongsfjorden, Arctic.</title>
        <authorList>
            <person name="Yu Y."/>
        </authorList>
    </citation>
    <scope>NUCLEOTIDE SEQUENCE [LARGE SCALE GENOMIC DNA]</scope>
    <source>
        <strain evidence="3 4">SM1928</strain>
    </source>
</reference>
<feature type="transmembrane region" description="Helical" evidence="2">
    <location>
        <begin position="42"/>
        <end position="63"/>
    </location>
</feature>
<evidence type="ECO:0000313" key="3">
    <source>
        <dbReference type="EMBL" id="TVU61559.1"/>
    </source>
</evidence>
<dbReference type="Proteomes" id="UP000316500">
    <property type="component" value="Unassembled WGS sequence"/>
</dbReference>
<evidence type="ECO:0000256" key="2">
    <source>
        <dbReference type="SAM" id="Phobius"/>
    </source>
</evidence>
<feature type="compositionally biased region" description="Low complexity" evidence="1">
    <location>
        <begin position="150"/>
        <end position="187"/>
    </location>
</feature>
<evidence type="ECO:0000256" key="1">
    <source>
        <dbReference type="SAM" id="MobiDB-lite"/>
    </source>
</evidence>
<organism evidence="3 4">
    <name type="scientific">Paenarthrobacter nitroguajacolicus</name>
    <name type="common">Arthrobacter nitroguajacolicus</name>
    <dbReference type="NCBI Taxonomy" id="211146"/>
    <lineage>
        <taxon>Bacteria</taxon>
        <taxon>Bacillati</taxon>
        <taxon>Actinomycetota</taxon>
        <taxon>Actinomycetes</taxon>
        <taxon>Micrococcales</taxon>
        <taxon>Micrococcaceae</taxon>
        <taxon>Paenarthrobacter</taxon>
    </lineage>
</organism>
<protein>
    <submittedName>
        <fullName evidence="3">Collagen-like protein</fullName>
    </submittedName>
</protein>
<dbReference type="PANTHER" id="PTHR24637">
    <property type="entry name" value="COLLAGEN"/>
    <property type="match status" value="1"/>
</dbReference>
<proteinExistence type="predicted"/>
<keyword evidence="2" id="KW-0472">Membrane</keyword>
<feature type="compositionally biased region" description="Low complexity" evidence="1">
    <location>
        <begin position="193"/>
        <end position="202"/>
    </location>
</feature>
<gene>
    <name evidence="3" type="ORF">FQP90_13545</name>
</gene>
<dbReference type="InterPro" id="IPR008160">
    <property type="entry name" value="Collagen"/>
</dbReference>
<comment type="caution">
    <text evidence="3">The sequence shown here is derived from an EMBL/GenBank/DDBJ whole genome shotgun (WGS) entry which is preliminary data.</text>
</comment>
<dbReference type="Pfam" id="PF01391">
    <property type="entry name" value="Collagen"/>
    <property type="match status" value="1"/>
</dbReference>
<feature type="region of interest" description="Disordered" evidence="1">
    <location>
        <begin position="112"/>
        <end position="255"/>
    </location>
</feature>
<accession>A0A558GXH6</accession>
<dbReference type="EMBL" id="VNFK01000010">
    <property type="protein sequence ID" value="TVU61559.1"/>
    <property type="molecule type" value="Genomic_DNA"/>
</dbReference>
<keyword evidence="3" id="KW-0176">Collagen</keyword>
<dbReference type="OrthoDB" id="10011742at2"/>
<evidence type="ECO:0000313" key="4">
    <source>
        <dbReference type="Proteomes" id="UP000316500"/>
    </source>
</evidence>
<feature type="compositionally biased region" description="Low complexity" evidence="1">
    <location>
        <begin position="120"/>
        <end position="141"/>
    </location>
</feature>
<keyword evidence="2" id="KW-1133">Transmembrane helix</keyword>
<name>A0A558GXH6_PAENT</name>
<dbReference type="AlphaFoldDB" id="A0A558GXH6"/>
<sequence length="255" mass="24990">MTSNPTPPNGRRMTMTTVNDPELEAAQAEAAKSRQTDKRVKLLLAGLSLLLLAVVVFAGWLAFDNHRLAVVNAQYGAEQAQEKQNLAQAATDALCQATDQTAAASETCRNLEKAATEPTQGPQGVQGVQGVPGPQGIPGVPGEKGDKGDTGTAGAAGTDGSDGAAGADGADSTVAGPPGPQGEQGPIGPVGPAGPAGATGAVGDNGADGRDGASPSSITFTSGPMAGYTCTADPPGSSTYTCAAPAASPPPTKES</sequence>
<keyword evidence="2" id="KW-0812">Transmembrane</keyword>